<dbReference type="Proteomes" id="UP001165667">
    <property type="component" value="Unassembled WGS sequence"/>
</dbReference>
<accession>A0AA41ZAE6</accession>
<proteinExistence type="predicted"/>
<dbReference type="RefSeq" id="WP_282588627.1">
    <property type="nucleotide sequence ID" value="NZ_JAMOIM010000044.1"/>
</dbReference>
<comment type="caution">
    <text evidence="1">The sequence shown here is derived from an EMBL/GenBank/DDBJ whole genome shotgun (WGS) entry which is preliminary data.</text>
</comment>
<evidence type="ECO:0000313" key="1">
    <source>
        <dbReference type="EMBL" id="MCW6512252.1"/>
    </source>
</evidence>
<dbReference type="AlphaFoldDB" id="A0AA41ZAE6"/>
<keyword evidence="2" id="KW-1185">Reference proteome</keyword>
<reference evidence="1" key="1">
    <citation type="submission" date="2022-05" db="EMBL/GenBank/DDBJ databases">
        <authorList>
            <person name="Pankratov T."/>
        </authorList>
    </citation>
    <scope>NUCLEOTIDE SEQUENCE</scope>
    <source>
        <strain evidence="1">BP6-180914</strain>
    </source>
</reference>
<organism evidence="1 2">
    <name type="scientific">Lichenifustis flavocetrariae</name>
    <dbReference type="NCBI Taxonomy" id="2949735"/>
    <lineage>
        <taxon>Bacteria</taxon>
        <taxon>Pseudomonadati</taxon>
        <taxon>Pseudomonadota</taxon>
        <taxon>Alphaproteobacteria</taxon>
        <taxon>Hyphomicrobiales</taxon>
        <taxon>Lichenihabitantaceae</taxon>
        <taxon>Lichenifustis</taxon>
    </lineage>
</organism>
<dbReference type="EMBL" id="JAMOIM010000044">
    <property type="protein sequence ID" value="MCW6512252.1"/>
    <property type="molecule type" value="Genomic_DNA"/>
</dbReference>
<sequence>MVRDKIEKLYERLVDERRRLVGVAAESATVPPSSLLTQIAALDGSISGTEAVLDEISMARRAHATKASPN</sequence>
<name>A0AA41ZAE6_9HYPH</name>
<evidence type="ECO:0000313" key="2">
    <source>
        <dbReference type="Proteomes" id="UP001165667"/>
    </source>
</evidence>
<gene>
    <name evidence="1" type="ORF">M8523_30485</name>
</gene>
<protein>
    <submittedName>
        <fullName evidence="1">Uncharacterized protein</fullName>
    </submittedName>
</protein>